<keyword evidence="2" id="KW-1185">Reference proteome</keyword>
<name>A0AAW1UNM0_9CUCU</name>
<dbReference type="AlphaFoldDB" id="A0AAW1UNM0"/>
<reference evidence="1 2" key="1">
    <citation type="submission" date="2023-03" db="EMBL/GenBank/DDBJ databases">
        <title>Genome insight into feeding habits of ladybird beetles.</title>
        <authorList>
            <person name="Li H.-S."/>
            <person name="Huang Y.-H."/>
            <person name="Pang H."/>
        </authorList>
    </citation>
    <scope>NUCLEOTIDE SEQUENCE [LARGE SCALE GENOMIC DNA]</scope>
    <source>
        <strain evidence="1">SYSU_2023b</strain>
        <tissue evidence="1">Whole body</tissue>
    </source>
</reference>
<sequence length="146" mass="17373">MLHMAKKNLSAKPKERNYKSLIKSDAEIREIFLRQGFHQKAIVFFEQDDLGRMWPSKRDYVTLNSIKKQRSVPLGTVKNRVWKFVKETEIVLLYATLLSTKPFWVVTPKSTDRETCLCIKHANFEEDFDKLRYEKELEDVSIEKFK</sequence>
<evidence type="ECO:0000313" key="2">
    <source>
        <dbReference type="Proteomes" id="UP001431783"/>
    </source>
</evidence>
<proteinExistence type="predicted"/>
<gene>
    <name evidence="1" type="ORF">WA026_007598</name>
</gene>
<accession>A0AAW1UNM0</accession>
<protein>
    <submittedName>
        <fullName evidence="1">Uncharacterized protein</fullName>
    </submittedName>
</protein>
<dbReference type="Proteomes" id="UP001431783">
    <property type="component" value="Unassembled WGS sequence"/>
</dbReference>
<dbReference type="EMBL" id="JARQZJ010000093">
    <property type="protein sequence ID" value="KAK9884749.1"/>
    <property type="molecule type" value="Genomic_DNA"/>
</dbReference>
<evidence type="ECO:0000313" key="1">
    <source>
        <dbReference type="EMBL" id="KAK9884749.1"/>
    </source>
</evidence>
<comment type="caution">
    <text evidence="1">The sequence shown here is derived from an EMBL/GenBank/DDBJ whole genome shotgun (WGS) entry which is preliminary data.</text>
</comment>
<organism evidence="1 2">
    <name type="scientific">Henosepilachna vigintioctopunctata</name>
    <dbReference type="NCBI Taxonomy" id="420089"/>
    <lineage>
        <taxon>Eukaryota</taxon>
        <taxon>Metazoa</taxon>
        <taxon>Ecdysozoa</taxon>
        <taxon>Arthropoda</taxon>
        <taxon>Hexapoda</taxon>
        <taxon>Insecta</taxon>
        <taxon>Pterygota</taxon>
        <taxon>Neoptera</taxon>
        <taxon>Endopterygota</taxon>
        <taxon>Coleoptera</taxon>
        <taxon>Polyphaga</taxon>
        <taxon>Cucujiformia</taxon>
        <taxon>Coccinelloidea</taxon>
        <taxon>Coccinellidae</taxon>
        <taxon>Epilachninae</taxon>
        <taxon>Epilachnini</taxon>
        <taxon>Henosepilachna</taxon>
    </lineage>
</organism>